<evidence type="ECO:0000313" key="2">
    <source>
        <dbReference type="Proteomes" id="UP000018004"/>
    </source>
</evidence>
<keyword evidence="2" id="KW-1185">Reference proteome</keyword>
<gene>
    <name evidence="1" type="ORF">FLJC2902T_12780</name>
</gene>
<dbReference type="STRING" id="1341181.FLJC2902T_12780"/>
<name>V6SR87_9FLAO</name>
<dbReference type="AlphaFoldDB" id="V6SR87"/>
<protein>
    <submittedName>
        <fullName evidence="1">Uncharacterized protein</fullName>
    </submittedName>
</protein>
<dbReference type="EMBL" id="AVGG01000005">
    <property type="protein sequence ID" value="ESU28687.1"/>
    <property type="molecule type" value="Genomic_DNA"/>
</dbReference>
<sequence>MAGETVLDSICSGTIDASLDQVNTTLEWNGVLTVIPTNDFKSILLEYAEFLQQPPLNGTRT</sequence>
<dbReference type="Proteomes" id="UP000018004">
    <property type="component" value="Unassembled WGS sequence"/>
</dbReference>
<accession>V6SR87</accession>
<proteinExistence type="predicted"/>
<organism evidence="1 2">
    <name type="scientific">Flavobacterium limnosediminis JC2902</name>
    <dbReference type="NCBI Taxonomy" id="1341181"/>
    <lineage>
        <taxon>Bacteria</taxon>
        <taxon>Pseudomonadati</taxon>
        <taxon>Bacteroidota</taxon>
        <taxon>Flavobacteriia</taxon>
        <taxon>Flavobacteriales</taxon>
        <taxon>Flavobacteriaceae</taxon>
        <taxon>Flavobacterium</taxon>
    </lineage>
</organism>
<evidence type="ECO:0000313" key="1">
    <source>
        <dbReference type="EMBL" id="ESU28687.1"/>
    </source>
</evidence>
<comment type="caution">
    <text evidence="1">The sequence shown here is derived from an EMBL/GenBank/DDBJ whole genome shotgun (WGS) entry which is preliminary data.</text>
</comment>
<reference evidence="1 2" key="1">
    <citation type="submission" date="2013-08" db="EMBL/GenBank/DDBJ databases">
        <title>Flavobacterium limnosediminis JC2902 genome sequencing.</title>
        <authorList>
            <person name="Lee K."/>
            <person name="Yi H."/>
            <person name="Park S."/>
            <person name="Chun J."/>
        </authorList>
    </citation>
    <scope>NUCLEOTIDE SEQUENCE [LARGE SCALE GENOMIC DNA]</scope>
    <source>
        <strain evidence="1 2">JC2902</strain>
    </source>
</reference>